<keyword evidence="11" id="KW-1185">Reference proteome</keyword>
<dbReference type="Pfam" id="PF00364">
    <property type="entry name" value="Biotin_lipoyl"/>
    <property type="match status" value="1"/>
</dbReference>
<sequence length="451" mass="47129">MEIFKLPDVGEGLTEADIVEWRVAVGDTVAVNDVLVEIETAKSLVELPSPFAGTIHKLFAEVGDTVLVGEDLIGIGDSATAGDESESNGDSAVAADKPLVGSGPKNEATRRRARKKPATSAQPRPASQKPDPAPESAPEQAPSPTPATTVVLAKPPVRYFAKTQGVDLAQVTPTGPRGDVTRADVEGFLNQSTPAGATATSGRTRAQAQATDPRAIVARTPVKGVRNATANAVMQSYSQAPHVSVFKDVDITRSMEFLAQLKASPSWEGIKVSPMILAIRAMVRAATIYPQFNSLWESGTADGQPDEIVQYQHVNVAVAAATPRGLIVPVIPQADLLSLKDTARAMMELTSRAREGKTQPAELAGGTVSITNFGSLGLDAGTPILTPGHTAIVGLGKGSKKPWVVDDQIVPRTVLTLGGSFDHRVVDGAEIAAYLGEIAAVLAEPAVLLDE</sequence>
<dbReference type="RefSeq" id="WP_279674755.1">
    <property type="nucleotide sequence ID" value="NZ_CP122566.1"/>
</dbReference>
<accession>A0AAJ6AMQ7</accession>
<feature type="compositionally biased region" description="Pro residues" evidence="7">
    <location>
        <begin position="131"/>
        <end position="145"/>
    </location>
</feature>
<keyword evidence="4 6" id="KW-0450">Lipoyl</keyword>
<protein>
    <recommendedName>
        <fullName evidence="6">Dihydrolipoamide acetyltransferase component of pyruvate dehydrogenase complex</fullName>
        <ecNumber evidence="6">2.3.1.-</ecNumber>
    </recommendedName>
</protein>
<dbReference type="CDD" id="cd06849">
    <property type="entry name" value="lipoyl_domain"/>
    <property type="match status" value="1"/>
</dbReference>
<dbReference type="Gene3D" id="4.10.320.10">
    <property type="entry name" value="E3-binding domain"/>
    <property type="match status" value="1"/>
</dbReference>
<feature type="region of interest" description="Disordered" evidence="7">
    <location>
        <begin position="78"/>
        <end position="148"/>
    </location>
</feature>
<gene>
    <name evidence="10" type="ORF">QDX21_11265</name>
</gene>
<evidence type="ECO:0000313" key="11">
    <source>
        <dbReference type="Proteomes" id="UP001224674"/>
    </source>
</evidence>
<feature type="domain" description="Lipoyl-binding" evidence="8">
    <location>
        <begin position="1"/>
        <end position="76"/>
    </location>
</feature>
<reference evidence="10 11" key="1">
    <citation type="submission" date="2023-03" db="EMBL/GenBank/DDBJ databases">
        <title>Complete genome sequences of several Auritidibacter ignavus strains isolated from ear infections.</title>
        <authorList>
            <person name="Baehr T."/>
            <person name="Baumhoegger A.M."/>
        </authorList>
    </citation>
    <scope>NUCLEOTIDE SEQUENCE [LARGE SCALE GENOMIC DNA]</scope>
    <source>
        <strain evidence="10 11">BABAE-6</strain>
    </source>
</reference>
<dbReference type="GO" id="GO:0016407">
    <property type="term" value="F:acetyltransferase activity"/>
    <property type="evidence" value="ECO:0007669"/>
    <property type="project" value="TreeGrafter"/>
</dbReference>
<dbReference type="PANTHER" id="PTHR43178">
    <property type="entry name" value="DIHYDROLIPOAMIDE ACETYLTRANSFERASE COMPONENT OF PYRUVATE DEHYDROGENASE COMPLEX"/>
    <property type="match status" value="1"/>
</dbReference>
<evidence type="ECO:0000313" key="10">
    <source>
        <dbReference type="EMBL" id="WGH92861.1"/>
    </source>
</evidence>
<dbReference type="SUPFAM" id="SSF52777">
    <property type="entry name" value="CoA-dependent acyltransferases"/>
    <property type="match status" value="1"/>
</dbReference>
<dbReference type="EC" id="2.3.1.-" evidence="6"/>
<dbReference type="Pfam" id="PF00198">
    <property type="entry name" value="2-oxoacid_dh"/>
    <property type="match status" value="1"/>
</dbReference>
<feature type="region of interest" description="Disordered" evidence="7">
    <location>
        <begin position="192"/>
        <end position="212"/>
    </location>
</feature>
<evidence type="ECO:0000259" key="9">
    <source>
        <dbReference type="PROSITE" id="PS51826"/>
    </source>
</evidence>
<keyword evidence="3 6" id="KW-0808">Transferase</keyword>
<dbReference type="GO" id="GO:0005737">
    <property type="term" value="C:cytoplasm"/>
    <property type="evidence" value="ECO:0007669"/>
    <property type="project" value="TreeGrafter"/>
</dbReference>
<dbReference type="InterPro" id="IPR004167">
    <property type="entry name" value="PSBD"/>
</dbReference>
<evidence type="ECO:0000259" key="8">
    <source>
        <dbReference type="PROSITE" id="PS50968"/>
    </source>
</evidence>
<dbReference type="Gene3D" id="2.40.50.100">
    <property type="match status" value="1"/>
</dbReference>
<comment type="similarity">
    <text evidence="2 6">Belongs to the 2-oxoacid dehydrogenase family.</text>
</comment>
<organism evidence="10 11">
    <name type="scientific">Auritidibacter ignavus</name>
    <dbReference type="NCBI Taxonomy" id="678932"/>
    <lineage>
        <taxon>Bacteria</taxon>
        <taxon>Bacillati</taxon>
        <taxon>Actinomycetota</taxon>
        <taxon>Actinomycetes</taxon>
        <taxon>Micrococcales</taxon>
        <taxon>Micrococcaceae</taxon>
        <taxon>Auritidibacter</taxon>
    </lineage>
</organism>
<dbReference type="Proteomes" id="UP001224674">
    <property type="component" value="Chromosome"/>
</dbReference>
<feature type="compositionally biased region" description="Low complexity" evidence="7">
    <location>
        <begin position="192"/>
        <end position="211"/>
    </location>
</feature>
<dbReference type="Pfam" id="PF02817">
    <property type="entry name" value="E3_binding"/>
    <property type="match status" value="1"/>
</dbReference>
<comment type="cofactor">
    <cofactor evidence="1 6">
        <name>(R)-lipoate</name>
        <dbReference type="ChEBI" id="CHEBI:83088"/>
    </cofactor>
</comment>
<dbReference type="PROSITE" id="PS51826">
    <property type="entry name" value="PSBD"/>
    <property type="match status" value="1"/>
</dbReference>
<evidence type="ECO:0000256" key="6">
    <source>
        <dbReference type="RuleBase" id="RU003423"/>
    </source>
</evidence>
<name>A0AAJ6AMQ7_9MICC</name>
<evidence type="ECO:0000256" key="4">
    <source>
        <dbReference type="ARBA" id="ARBA00022823"/>
    </source>
</evidence>
<dbReference type="InterPro" id="IPR036625">
    <property type="entry name" value="E3-bd_dom_sf"/>
</dbReference>
<feature type="domain" description="Peripheral subunit-binding (PSBD)" evidence="9">
    <location>
        <begin position="152"/>
        <end position="189"/>
    </location>
</feature>
<dbReference type="InterPro" id="IPR023213">
    <property type="entry name" value="CAT-like_dom_sf"/>
</dbReference>
<evidence type="ECO:0000256" key="7">
    <source>
        <dbReference type="SAM" id="MobiDB-lite"/>
    </source>
</evidence>
<dbReference type="InterPro" id="IPR011053">
    <property type="entry name" value="Single_hybrid_motif"/>
</dbReference>
<proteinExistence type="inferred from homology"/>
<dbReference type="PANTHER" id="PTHR43178:SF5">
    <property type="entry name" value="LIPOAMIDE ACYLTRANSFERASE COMPONENT OF BRANCHED-CHAIN ALPHA-KETO ACID DEHYDROGENASE COMPLEX, MITOCHONDRIAL"/>
    <property type="match status" value="1"/>
</dbReference>
<dbReference type="SUPFAM" id="SSF47005">
    <property type="entry name" value="Peripheral subunit-binding domain of 2-oxo acid dehydrogenase complex"/>
    <property type="match status" value="1"/>
</dbReference>
<dbReference type="PROSITE" id="PS50968">
    <property type="entry name" value="BIOTINYL_LIPOYL"/>
    <property type="match status" value="1"/>
</dbReference>
<dbReference type="InterPro" id="IPR001078">
    <property type="entry name" value="2-oxoacid_DH_actylTfrase"/>
</dbReference>
<dbReference type="InterPro" id="IPR050743">
    <property type="entry name" value="2-oxoacid_DH_E2_comp"/>
</dbReference>
<keyword evidence="5 6" id="KW-0012">Acyltransferase</keyword>
<dbReference type="SUPFAM" id="SSF51230">
    <property type="entry name" value="Single hybrid motif"/>
    <property type="match status" value="1"/>
</dbReference>
<evidence type="ECO:0000256" key="3">
    <source>
        <dbReference type="ARBA" id="ARBA00022679"/>
    </source>
</evidence>
<dbReference type="Gene3D" id="3.30.559.10">
    <property type="entry name" value="Chloramphenicol acetyltransferase-like domain"/>
    <property type="match status" value="1"/>
</dbReference>
<evidence type="ECO:0000256" key="1">
    <source>
        <dbReference type="ARBA" id="ARBA00001938"/>
    </source>
</evidence>
<dbReference type="EMBL" id="CP122566">
    <property type="protein sequence ID" value="WGH92861.1"/>
    <property type="molecule type" value="Genomic_DNA"/>
</dbReference>
<evidence type="ECO:0000256" key="2">
    <source>
        <dbReference type="ARBA" id="ARBA00007317"/>
    </source>
</evidence>
<dbReference type="AlphaFoldDB" id="A0AAJ6AMQ7"/>
<evidence type="ECO:0000256" key="5">
    <source>
        <dbReference type="ARBA" id="ARBA00023315"/>
    </source>
</evidence>
<dbReference type="InterPro" id="IPR000089">
    <property type="entry name" value="Biotin_lipoyl"/>
</dbReference>
<dbReference type="GO" id="GO:0031405">
    <property type="term" value="F:lipoic acid binding"/>
    <property type="evidence" value="ECO:0007669"/>
    <property type="project" value="TreeGrafter"/>
</dbReference>